<evidence type="ECO:0000313" key="2">
    <source>
        <dbReference type="EMBL" id="ACO80781.1"/>
    </source>
</evidence>
<dbReference type="Proteomes" id="UP000002424">
    <property type="component" value="Chromosome"/>
</dbReference>
<dbReference type="EnsemblBacteria" id="ACO80781">
    <property type="protein sequence ID" value="ACO80781"/>
    <property type="gene ID" value="Avin_46760"/>
</dbReference>
<feature type="region of interest" description="Disordered" evidence="1">
    <location>
        <begin position="1"/>
        <end position="20"/>
    </location>
</feature>
<dbReference type="KEGG" id="avn:Avin_46760"/>
<dbReference type="AlphaFoldDB" id="C1DIW2"/>
<organism evidence="2 3">
    <name type="scientific">Azotobacter vinelandii (strain DJ / ATCC BAA-1303)</name>
    <dbReference type="NCBI Taxonomy" id="322710"/>
    <lineage>
        <taxon>Bacteria</taxon>
        <taxon>Pseudomonadati</taxon>
        <taxon>Pseudomonadota</taxon>
        <taxon>Gammaproteobacteria</taxon>
        <taxon>Pseudomonadales</taxon>
        <taxon>Pseudomonadaceae</taxon>
        <taxon>Azotobacter</taxon>
    </lineage>
</organism>
<sequence>MQPGRPVQEGFPLPGRRAGQKFGSEVSIPWIDIDIR</sequence>
<proteinExistence type="predicted"/>
<accession>C1DIW2</accession>
<dbReference type="HOGENOM" id="CLU_3354292_0_0_6"/>
<evidence type="ECO:0000313" key="3">
    <source>
        <dbReference type="Proteomes" id="UP000002424"/>
    </source>
</evidence>
<name>C1DIW2_AZOVD</name>
<reference evidence="2 3" key="1">
    <citation type="journal article" date="2009" name="J. Bacteriol.">
        <title>Genome sequence of Azotobacter vinelandii, an obligate aerobe specialized to support diverse anaerobic metabolic processes.</title>
        <authorList>
            <person name="Setubal J.C."/>
            <person name="dos Santos P."/>
            <person name="Goldman B.S."/>
            <person name="Ertesvag H."/>
            <person name="Espin G."/>
            <person name="Rubio L.M."/>
            <person name="Valla S."/>
            <person name="Almeida N.F."/>
            <person name="Balasubramanian D."/>
            <person name="Cromes L."/>
            <person name="Curatti L."/>
            <person name="Du Z."/>
            <person name="Godsy E."/>
            <person name="Goodner B."/>
            <person name="Hellner-Burris K."/>
            <person name="Hernandez J.A."/>
            <person name="Houmiel K."/>
            <person name="Imperial J."/>
            <person name="Kennedy C."/>
            <person name="Larson T.J."/>
            <person name="Latreille P."/>
            <person name="Ligon L.S."/>
            <person name="Lu J."/>
            <person name="Maerk M."/>
            <person name="Miller N.M."/>
            <person name="Norton S."/>
            <person name="O'Carroll I.P."/>
            <person name="Paulsen I."/>
            <person name="Raulfs E.C."/>
            <person name="Roemer R."/>
            <person name="Rosser J."/>
            <person name="Segura D."/>
            <person name="Slater S."/>
            <person name="Stricklin S.L."/>
            <person name="Studholme D.J."/>
            <person name="Sun J."/>
            <person name="Viana C.J."/>
            <person name="Wallin E."/>
            <person name="Wang B."/>
            <person name="Wheeler C."/>
            <person name="Zhu H."/>
            <person name="Dean D.R."/>
            <person name="Dixon R."/>
            <person name="Wood D."/>
        </authorList>
    </citation>
    <scope>NUCLEOTIDE SEQUENCE [LARGE SCALE GENOMIC DNA]</scope>
    <source>
        <strain evidence="3">DJ / ATCC BAA-1303</strain>
    </source>
</reference>
<protein>
    <submittedName>
        <fullName evidence="2">Uncharacterized protein</fullName>
    </submittedName>
</protein>
<keyword evidence="3" id="KW-1185">Reference proteome</keyword>
<gene>
    <name evidence="2" type="ordered locus">Avin_46760</name>
</gene>
<evidence type="ECO:0000256" key="1">
    <source>
        <dbReference type="SAM" id="MobiDB-lite"/>
    </source>
</evidence>
<dbReference type="STRING" id="322710.Avin_46760"/>
<dbReference type="EMBL" id="CP001157">
    <property type="protein sequence ID" value="ACO80781.1"/>
    <property type="molecule type" value="Genomic_DNA"/>
</dbReference>